<dbReference type="InterPro" id="IPR004886">
    <property type="entry name" value="Glucanosyltransferase"/>
</dbReference>
<reference evidence="4 5" key="1">
    <citation type="journal article" date="2014" name="Genome Biol. Evol.">
        <title>The secreted proteins of Achlya hypogyna and Thraustotheca clavata identify the ancestral oomycete secretome and reveal gene acquisitions by horizontal gene transfer.</title>
        <authorList>
            <person name="Misner I."/>
            <person name="Blouin N."/>
            <person name="Leonard G."/>
            <person name="Richards T.A."/>
            <person name="Lane C.E."/>
        </authorList>
    </citation>
    <scope>NUCLEOTIDE SEQUENCE [LARGE SCALE GENOMIC DNA]</scope>
    <source>
        <strain evidence="4 5">ATCC 34112</strain>
    </source>
</reference>
<dbReference type="GO" id="GO:0042124">
    <property type="term" value="F:1,3-beta-glucanosyltransferase activity"/>
    <property type="evidence" value="ECO:0007669"/>
    <property type="project" value="TreeGrafter"/>
</dbReference>
<sequence>MNFVSKALARCQFGGLVLRRYESKLTTTTCKLTTSWIDPTKSHKSMCALNKLRMHAFVWLSAYLNVAAPGCYSSAMFTRAQMIYSTFAAYDNVIGFSVDNDIFFLSAPCVKALICDVRACGENCAGSLRPIPIGLDSDGSIH</sequence>
<dbReference type="EMBL" id="JNBS01000748">
    <property type="protein sequence ID" value="OQS03844.1"/>
    <property type="molecule type" value="Genomic_DNA"/>
</dbReference>
<keyword evidence="5" id="KW-1185">Reference proteome</keyword>
<keyword evidence="1" id="KW-0732">Signal</keyword>
<evidence type="ECO:0000313" key="5">
    <source>
        <dbReference type="Proteomes" id="UP000243217"/>
    </source>
</evidence>
<keyword evidence="2" id="KW-1015">Disulfide bond</keyword>
<name>A0A1W0A0Q0_9STRA</name>
<accession>A0A1W0A0Q0</accession>
<keyword evidence="3" id="KW-0325">Glycoprotein</keyword>
<dbReference type="Proteomes" id="UP000243217">
    <property type="component" value="Unassembled WGS sequence"/>
</dbReference>
<dbReference type="Gene3D" id="3.20.20.80">
    <property type="entry name" value="Glycosidases"/>
    <property type="match status" value="1"/>
</dbReference>
<evidence type="ECO:0000256" key="1">
    <source>
        <dbReference type="ARBA" id="ARBA00022729"/>
    </source>
</evidence>
<protein>
    <submittedName>
        <fullName evidence="4">Uncharacterized protein</fullName>
    </submittedName>
</protein>
<dbReference type="GO" id="GO:0005886">
    <property type="term" value="C:plasma membrane"/>
    <property type="evidence" value="ECO:0007669"/>
    <property type="project" value="TreeGrafter"/>
</dbReference>
<dbReference type="GO" id="GO:0034411">
    <property type="term" value="P:cell wall (1-&gt;3)-beta-D-glucan biosynthetic process"/>
    <property type="evidence" value="ECO:0007669"/>
    <property type="project" value="TreeGrafter"/>
</dbReference>
<dbReference type="AlphaFoldDB" id="A0A1W0A0Q0"/>
<dbReference type="PANTHER" id="PTHR31468">
    <property type="entry name" value="1,3-BETA-GLUCANOSYLTRANSFERASE GAS1"/>
    <property type="match status" value="1"/>
</dbReference>
<comment type="caution">
    <text evidence="4">The sequence shown here is derived from an EMBL/GenBank/DDBJ whole genome shotgun (WGS) entry which is preliminary data.</text>
</comment>
<dbReference type="PANTHER" id="PTHR31468:SF2">
    <property type="entry name" value="1,3-BETA-GLUCANOSYLTRANSFERASE GAS1"/>
    <property type="match status" value="1"/>
</dbReference>
<gene>
    <name evidence="4" type="ORF">THRCLA_21046</name>
</gene>
<organism evidence="4 5">
    <name type="scientific">Thraustotheca clavata</name>
    <dbReference type="NCBI Taxonomy" id="74557"/>
    <lineage>
        <taxon>Eukaryota</taxon>
        <taxon>Sar</taxon>
        <taxon>Stramenopiles</taxon>
        <taxon>Oomycota</taxon>
        <taxon>Saprolegniomycetes</taxon>
        <taxon>Saprolegniales</taxon>
        <taxon>Achlyaceae</taxon>
        <taxon>Thraustotheca</taxon>
    </lineage>
</organism>
<evidence type="ECO:0000256" key="3">
    <source>
        <dbReference type="ARBA" id="ARBA00023180"/>
    </source>
</evidence>
<proteinExistence type="predicted"/>
<evidence type="ECO:0000313" key="4">
    <source>
        <dbReference type="EMBL" id="OQS03844.1"/>
    </source>
</evidence>
<evidence type="ECO:0000256" key="2">
    <source>
        <dbReference type="ARBA" id="ARBA00023157"/>
    </source>
</evidence>